<dbReference type="InterPro" id="IPR008952">
    <property type="entry name" value="Tetraspanin_EC2_sf"/>
</dbReference>
<dbReference type="Pfam" id="PF00335">
    <property type="entry name" value="Tetraspanin"/>
    <property type="match status" value="1"/>
</dbReference>
<evidence type="ECO:0000256" key="2">
    <source>
        <dbReference type="ARBA" id="ARBA00022692"/>
    </source>
</evidence>
<organism evidence="6 7">
    <name type="scientific">Thelohanellus kitauei</name>
    <name type="common">Myxosporean</name>
    <dbReference type="NCBI Taxonomy" id="669202"/>
    <lineage>
        <taxon>Eukaryota</taxon>
        <taxon>Metazoa</taxon>
        <taxon>Cnidaria</taxon>
        <taxon>Myxozoa</taxon>
        <taxon>Myxosporea</taxon>
        <taxon>Bivalvulida</taxon>
        <taxon>Platysporina</taxon>
        <taxon>Myxobolidae</taxon>
        <taxon>Thelohanellus</taxon>
    </lineage>
</organism>
<dbReference type="AlphaFoldDB" id="A0A0C2M4F8"/>
<evidence type="ECO:0000256" key="1">
    <source>
        <dbReference type="ARBA" id="ARBA00004141"/>
    </source>
</evidence>
<protein>
    <recommendedName>
        <fullName evidence="8">Tetraspanin</fullName>
    </recommendedName>
</protein>
<keyword evidence="2 5" id="KW-0812">Transmembrane</keyword>
<dbReference type="GO" id="GO:0016020">
    <property type="term" value="C:membrane"/>
    <property type="evidence" value="ECO:0007669"/>
    <property type="project" value="UniProtKB-SubCell"/>
</dbReference>
<evidence type="ECO:0000313" key="7">
    <source>
        <dbReference type="Proteomes" id="UP000031668"/>
    </source>
</evidence>
<dbReference type="EMBL" id="JWZT01005174">
    <property type="protein sequence ID" value="KII61935.1"/>
    <property type="molecule type" value="Genomic_DNA"/>
</dbReference>
<comment type="caution">
    <text evidence="6">The sequence shown here is derived from an EMBL/GenBank/DDBJ whole genome shotgun (WGS) entry which is preliminary data.</text>
</comment>
<reference evidence="6 7" key="1">
    <citation type="journal article" date="2014" name="Genome Biol. Evol.">
        <title>The genome of the myxosporean Thelohanellus kitauei shows adaptations to nutrient acquisition within its fish host.</title>
        <authorList>
            <person name="Yang Y."/>
            <person name="Xiong J."/>
            <person name="Zhou Z."/>
            <person name="Huo F."/>
            <person name="Miao W."/>
            <person name="Ran C."/>
            <person name="Liu Y."/>
            <person name="Zhang J."/>
            <person name="Feng J."/>
            <person name="Wang M."/>
            <person name="Wang M."/>
            <person name="Wang L."/>
            <person name="Yao B."/>
        </authorList>
    </citation>
    <scope>NUCLEOTIDE SEQUENCE [LARGE SCALE GENOMIC DNA]</scope>
    <source>
        <strain evidence="6">Wuqing</strain>
    </source>
</reference>
<feature type="transmembrane region" description="Helical" evidence="5">
    <location>
        <begin position="75"/>
        <end position="97"/>
    </location>
</feature>
<name>A0A0C2M4F8_THEKT</name>
<evidence type="ECO:0000256" key="5">
    <source>
        <dbReference type="SAM" id="Phobius"/>
    </source>
</evidence>
<keyword evidence="3 5" id="KW-1133">Transmembrane helix</keyword>
<dbReference type="SUPFAM" id="SSF48652">
    <property type="entry name" value="Tetraspanin"/>
    <property type="match status" value="1"/>
</dbReference>
<keyword evidence="7" id="KW-1185">Reference proteome</keyword>
<feature type="transmembrane region" description="Helical" evidence="5">
    <location>
        <begin position="47"/>
        <end position="68"/>
    </location>
</feature>
<dbReference type="Gene3D" id="1.10.1450.10">
    <property type="entry name" value="Tetraspanin"/>
    <property type="match status" value="1"/>
</dbReference>
<evidence type="ECO:0008006" key="8">
    <source>
        <dbReference type="Google" id="ProtNLM"/>
    </source>
</evidence>
<keyword evidence="4 5" id="KW-0472">Membrane</keyword>
<sequence length="217" mass="24381">MLIGFTVLLSLTVFLLVSVGSTAVTLFLKMYGADFCGEIENLHVLTALIGFGCVVTFLQVIGFAGTLGNSRCLQYLYTVFCMLLMMGCSLITIFLVLRWDQAKPVLSRCINFDISLRHKWNDGFVNRFQKKHHCCGLTSIHNWGFIAYPPSCCTHSPSLCIYPNQKPCAPFLAGNEQWLGIFVVGSLFTVVFLSPFVYIGMLFLRKERDYSLIAEQD</sequence>
<evidence type="ECO:0000313" key="6">
    <source>
        <dbReference type="EMBL" id="KII61935.1"/>
    </source>
</evidence>
<feature type="transmembrane region" description="Helical" evidence="5">
    <location>
        <begin position="179"/>
        <end position="204"/>
    </location>
</feature>
<proteinExistence type="predicted"/>
<comment type="subcellular location">
    <subcellularLocation>
        <location evidence="1">Membrane</location>
        <topology evidence="1">Multi-pass membrane protein</topology>
    </subcellularLocation>
</comment>
<gene>
    <name evidence="6" type="ORF">RF11_06944</name>
</gene>
<evidence type="ECO:0000256" key="3">
    <source>
        <dbReference type="ARBA" id="ARBA00022989"/>
    </source>
</evidence>
<accession>A0A0C2M4F8</accession>
<evidence type="ECO:0000256" key="4">
    <source>
        <dbReference type="ARBA" id="ARBA00023136"/>
    </source>
</evidence>
<dbReference type="InterPro" id="IPR018499">
    <property type="entry name" value="Tetraspanin/Peripherin"/>
</dbReference>
<dbReference type="Proteomes" id="UP000031668">
    <property type="component" value="Unassembled WGS sequence"/>
</dbReference>